<keyword evidence="4 8" id="KW-0378">Hydrolase</keyword>
<evidence type="ECO:0000256" key="5">
    <source>
        <dbReference type="ARBA" id="ARBA00023136"/>
    </source>
</evidence>
<dbReference type="InterPro" id="IPR029052">
    <property type="entry name" value="Metallo-depent_PP-like"/>
</dbReference>
<keyword evidence="6" id="KW-0464">Manganese</keyword>
<keyword evidence="9" id="KW-1185">Reference proteome</keyword>
<evidence type="ECO:0000256" key="4">
    <source>
        <dbReference type="ARBA" id="ARBA00022801"/>
    </source>
</evidence>
<proteinExistence type="predicted"/>
<keyword evidence="2" id="KW-0997">Cell inner membrane</keyword>
<dbReference type="Gene3D" id="3.60.21.10">
    <property type="match status" value="1"/>
</dbReference>
<dbReference type="Proteomes" id="UP001598138">
    <property type="component" value="Unassembled WGS sequence"/>
</dbReference>
<evidence type="ECO:0000256" key="6">
    <source>
        <dbReference type="ARBA" id="ARBA00023211"/>
    </source>
</evidence>
<evidence type="ECO:0000313" key="8">
    <source>
        <dbReference type="EMBL" id="MFD3394112.1"/>
    </source>
</evidence>
<evidence type="ECO:0000256" key="1">
    <source>
        <dbReference type="ARBA" id="ARBA00022475"/>
    </source>
</evidence>
<evidence type="ECO:0000313" key="9">
    <source>
        <dbReference type="Proteomes" id="UP001598138"/>
    </source>
</evidence>
<accession>A0ABW6DED6</accession>
<protein>
    <submittedName>
        <fullName evidence="8">UDP-2,3-diacylglucosamine diphosphatase</fullName>
        <ecNumber evidence="8">3.6.1.54</ecNumber>
    </submittedName>
</protein>
<dbReference type="PANTHER" id="PTHR34990:SF1">
    <property type="entry name" value="UDP-2,3-DIACYLGLUCOSAMINE HYDROLASE"/>
    <property type="match status" value="1"/>
</dbReference>
<dbReference type="GO" id="GO:0016787">
    <property type="term" value="F:hydrolase activity"/>
    <property type="evidence" value="ECO:0007669"/>
    <property type="project" value="UniProtKB-KW"/>
</dbReference>
<dbReference type="EC" id="3.6.1.54" evidence="8"/>
<gene>
    <name evidence="8" type="ORF">U0R10_05720</name>
</gene>
<feature type="domain" description="Calcineurin-like phosphoesterase" evidence="7">
    <location>
        <begin position="11"/>
        <end position="225"/>
    </location>
</feature>
<organism evidence="8 9">
    <name type="scientific">Aquirufa avitistagni</name>
    <dbReference type="NCBI Taxonomy" id="3104728"/>
    <lineage>
        <taxon>Bacteria</taxon>
        <taxon>Pseudomonadati</taxon>
        <taxon>Bacteroidota</taxon>
        <taxon>Cytophagia</taxon>
        <taxon>Cytophagales</taxon>
        <taxon>Flectobacillaceae</taxon>
        <taxon>Aquirufa</taxon>
    </lineage>
</organism>
<dbReference type="CDD" id="cd07398">
    <property type="entry name" value="MPP_YbbF-LpxH"/>
    <property type="match status" value="1"/>
</dbReference>
<reference evidence="8 9" key="1">
    <citation type="submission" date="2024-03" db="EMBL/GenBank/DDBJ databases">
        <title>Aquirufa genome sequencing.</title>
        <authorList>
            <person name="Pitt A."/>
            <person name="Hahn M.W."/>
        </authorList>
    </citation>
    <scope>NUCLEOTIDE SEQUENCE [LARGE SCALE GENOMIC DNA]</scope>
    <source>
        <strain evidence="8 9">OSTEICH-129V</strain>
    </source>
</reference>
<sequence>MITLPIPEGKKIYCISDMHLGFPNAAESRIRENQLIAWMDQISADVSDLFLVGDIFDFWFEYKLVVPKGFIRFFGKLASLADSGVRIHVFVGNHDLWMNDYLSEECNAQIYRTLTDFEFRFTNHVTRVCIGHGDGIGPGDYGYKLLKKVFLNPIAQFLFRYLHPDFGVRLAHLWSGTRKTTAIKNGEVLFDSATDYIVLAIKERLLADQSTQKGIQAYICGHRHHAINLPLTTGVSYYNLGDWFSPEFKQAYVLQISEAGFDFVKFQPFC</sequence>
<evidence type="ECO:0000256" key="2">
    <source>
        <dbReference type="ARBA" id="ARBA00022519"/>
    </source>
</evidence>
<evidence type="ECO:0000259" key="7">
    <source>
        <dbReference type="Pfam" id="PF00149"/>
    </source>
</evidence>
<dbReference type="SUPFAM" id="SSF56300">
    <property type="entry name" value="Metallo-dependent phosphatases"/>
    <property type="match status" value="1"/>
</dbReference>
<keyword evidence="5" id="KW-0472">Membrane</keyword>
<name>A0ABW6DED6_9BACT</name>
<keyword evidence="3" id="KW-0479">Metal-binding</keyword>
<dbReference type="EMBL" id="JBBKXZ010000001">
    <property type="protein sequence ID" value="MFD3394112.1"/>
    <property type="molecule type" value="Genomic_DNA"/>
</dbReference>
<dbReference type="Pfam" id="PF00149">
    <property type="entry name" value="Metallophos"/>
    <property type="match status" value="1"/>
</dbReference>
<dbReference type="InterPro" id="IPR004843">
    <property type="entry name" value="Calcineurin-like_PHP"/>
</dbReference>
<dbReference type="PANTHER" id="PTHR34990">
    <property type="entry name" value="UDP-2,3-DIACYLGLUCOSAMINE HYDROLASE-RELATED"/>
    <property type="match status" value="1"/>
</dbReference>
<dbReference type="InterPro" id="IPR043461">
    <property type="entry name" value="LpxH-like"/>
</dbReference>
<evidence type="ECO:0000256" key="3">
    <source>
        <dbReference type="ARBA" id="ARBA00022723"/>
    </source>
</evidence>
<comment type="caution">
    <text evidence="8">The sequence shown here is derived from an EMBL/GenBank/DDBJ whole genome shotgun (WGS) entry which is preliminary data.</text>
</comment>
<keyword evidence="1" id="KW-1003">Cell membrane</keyword>